<accession>A0A844D2N8</accession>
<organism evidence="9 10">
    <name type="scientific">Roseovarius bejariae</name>
    <dbReference type="NCBI Taxonomy" id="2576383"/>
    <lineage>
        <taxon>Bacteria</taxon>
        <taxon>Pseudomonadati</taxon>
        <taxon>Pseudomonadota</taxon>
        <taxon>Alphaproteobacteria</taxon>
        <taxon>Rhodobacterales</taxon>
        <taxon>Roseobacteraceae</taxon>
        <taxon>Roseovarius</taxon>
    </lineage>
</organism>
<evidence type="ECO:0000256" key="1">
    <source>
        <dbReference type="ARBA" id="ARBA00004651"/>
    </source>
</evidence>
<dbReference type="AlphaFoldDB" id="A0A844D2N8"/>
<gene>
    <name evidence="9" type="ORF">FDP25_11745</name>
</gene>
<keyword evidence="5 7" id="KW-0472">Membrane</keyword>
<evidence type="ECO:0000256" key="5">
    <source>
        <dbReference type="ARBA" id="ARBA00023136"/>
    </source>
</evidence>
<evidence type="ECO:0000259" key="8">
    <source>
        <dbReference type="Pfam" id="PF02706"/>
    </source>
</evidence>
<evidence type="ECO:0000313" key="10">
    <source>
        <dbReference type="Proteomes" id="UP000564704"/>
    </source>
</evidence>
<evidence type="ECO:0000256" key="4">
    <source>
        <dbReference type="ARBA" id="ARBA00022989"/>
    </source>
</evidence>
<dbReference type="InterPro" id="IPR050445">
    <property type="entry name" value="Bact_polysacc_biosynth/exp"/>
</dbReference>
<evidence type="ECO:0000256" key="7">
    <source>
        <dbReference type="SAM" id="Phobius"/>
    </source>
</evidence>
<dbReference type="Proteomes" id="UP000564704">
    <property type="component" value="Unassembled WGS sequence"/>
</dbReference>
<feature type="coiled-coil region" evidence="6">
    <location>
        <begin position="168"/>
        <end position="282"/>
    </location>
</feature>
<name>A0A844D2N8_9RHOB</name>
<proteinExistence type="predicted"/>
<keyword evidence="10" id="KW-1185">Reference proteome</keyword>
<keyword evidence="4 7" id="KW-1133">Transmembrane helix</keyword>
<dbReference type="PANTHER" id="PTHR32309:SF31">
    <property type="entry name" value="CAPSULAR EXOPOLYSACCHARIDE FAMILY"/>
    <property type="match status" value="1"/>
</dbReference>
<feature type="domain" description="Polysaccharide chain length determinant N-terminal" evidence="8">
    <location>
        <begin position="6"/>
        <end position="65"/>
    </location>
</feature>
<keyword evidence="2" id="KW-1003">Cell membrane</keyword>
<evidence type="ECO:0000256" key="6">
    <source>
        <dbReference type="SAM" id="Coils"/>
    </source>
</evidence>
<evidence type="ECO:0000313" key="9">
    <source>
        <dbReference type="EMBL" id="MRU16103.1"/>
    </source>
</evidence>
<keyword evidence="3 7" id="KW-0812">Transmembrane</keyword>
<dbReference type="PANTHER" id="PTHR32309">
    <property type="entry name" value="TYROSINE-PROTEIN KINASE"/>
    <property type="match status" value="1"/>
</dbReference>
<sequence length="433" mass="48955">MEQLFSIEEFLDLVRRRIRVILLVTVLGCLLSLFVAMQQTHLYRSSEVIQVKRPKVDDELAPTTVDRASARRLQLIQQQLMTRGNLLEVGEKYGLFDGMEGLAQTEKVAMIREAVTINGVAAAREGFADDGTVSVITITATFDSPQKAQQLAHEFATRTIEISANQRLEQARETLNFFTSEEQKLLAELEELEDDITAYRRENNLAISGSLEFRQTQVATVSSAILEIEREIITLKQELSQLDQGQRQATLERQTRNFEAQIQALENQKSLLEARAEELSKTIERSPRIERQLGAFDRQRQNLRNQLEIISARRAEAEVGFKLERQRQSERLSVIEPAALPEFPMTSSRKKMVVMGAFASVLLGLGVAFILDLRHPVIRSSQQMKRRLGVSPVVTIPVMDVEPVKPPKKSWLTRIKNAFSRPSGHGHDTQGKA</sequence>
<feature type="transmembrane region" description="Helical" evidence="7">
    <location>
        <begin position="352"/>
        <end position="371"/>
    </location>
</feature>
<dbReference type="InterPro" id="IPR003856">
    <property type="entry name" value="LPS_length_determ_N"/>
</dbReference>
<protein>
    <submittedName>
        <fullName evidence="9">DUF874 domain-containing protein</fullName>
    </submittedName>
</protein>
<evidence type="ECO:0000256" key="3">
    <source>
        <dbReference type="ARBA" id="ARBA00022692"/>
    </source>
</evidence>
<dbReference type="OrthoDB" id="7642308at2"/>
<dbReference type="Pfam" id="PF02706">
    <property type="entry name" value="Wzz"/>
    <property type="match status" value="1"/>
</dbReference>
<feature type="transmembrane region" description="Helical" evidence="7">
    <location>
        <begin position="20"/>
        <end position="37"/>
    </location>
</feature>
<dbReference type="EMBL" id="SZWE01000001">
    <property type="protein sequence ID" value="MRU16103.1"/>
    <property type="molecule type" value="Genomic_DNA"/>
</dbReference>
<keyword evidence="6" id="KW-0175">Coiled coil</keyword>
<reference evidence="9 10" key="1">
    <citation type="submission" date="2019-05" db="EMBL/GenBank/DDBJ databases">
        <title>Roseovarius bejariae sp. nov., a moderately halophylic bacterium isolated from a saline soil in Rambla Salada (Murcia).</title>
        <authorList>
            <person name="Castro D.J."/>
            <person name="Gomez-Altuve A."/>
            <person name="Reina J.C."/>
            <person name="Rodriguez M."/>
            <person name="Sampedro I."/>
            <person name="Llamas I."/>
            <person name="Martinez-Checa F."/>
        </authorList>
    </citation>
    <scope>NUCLEOTIDE SEQUENCE [LARGE SCALE GENOMIC DNA]</scope>
    <source>
        <strain evidence="9 10">A21</strain>
    </source>
</reference>
<comment type="subcellular location">
    <subcellularLocation>
        <location evidence="1">Cell membrane</location>
        <topology evidence="1">Multi-pass membrane protein</topology>
    </subcellularLocation>
</comment>
<comment type="caution">
    <text evidence="9">The sequence shown here is derived from an EMBL/GenBank/DDBJ whole genome shotgun (WGS) entry which is preliminary data.</text>
</comment>
<dbReference type="GO" id="GO:0005886">
    <property type="term" value="C:plasma membrane"/>
    <property type="evidence" value="ECO:0007669"/>
    <property type="project" value="UniProtKB-SubCell"/>
</dbReference>
<evidence type="ECO:0000256" key="2">
    <source>
        <dbReference type="ARBA" id="ARBA00022475"/>
    </source>
</evidence>